<evidence type="ECO:0000313" key="1">
    <source>
        <dbReference type="EMBL" id="VAW82602.1"/>
    </source>
</evidence>
<sequence length="304" mass="33478">MTEPFHKGERAVQLQTGEREHAAMNGKLIADRIPASATLFIAQQYFCILGWASPKGDIWASMLAGWQGFATADGDGVMLRLRLTNENGVLKKTPPFCGLQHGDQLGGLFIELATRRRLRVNGRVEALLDGELHLAVAEAYPNCPKFIQRREVVKKSVTTKQADVQGGNALNQDLEAWIAGADTFFVASAHPDGRTDASHRGGKPGFIRIQGGVLRIPDYPGNSMFGTLGNFALNPRAGLSFIDFERNRQLLMTGEVRLDLEVGDVEGETGGTGRWWEFHPRKWIIAPLNRAFDWGFIDASPLNP</sequence>
<organism evidence="1">
    <name type="scientific">hydrothermal vent metagenome</name>
    <dbReference type="NCBI Taxonomy" id="652676"/>
    <lineage>
        <taxon>unclassified sequences</taxon>
        <taxon>metagenomes</taxon>
        <taxon>ecological metagenomes</taxon>
    </lineage>
</organism>
<dbReference type="Gene3D" id="2.30.110.10">
    <property type="entry name" value="Electron Transport, Fmn-binding Protein, Chain A"/>
    <property type="match status" value="1"/>
</dbReference>
<dbReference type="PANTHER" id="PTHR42815">
    <property type="entry name" value="FAD-BINDING, PUTATIVE (AFU_ORTHOLOGUE AFUA_6G07600)-RELATED"/>
    <property type="match status" value="1"/>
</dbReference>
<protein>
    <submittedName>
        <fullName evidence="1">Probable iron-sulfur binding protein YPO1417</fullName>
    </submittedName>
</protein>
<gene>
    <name evidence="1" type="ORF">MNBD_GAMMA13-177</name>
</gene>
<dbReference type="AlphaFoldDB" id="A0A3B0Z4X9"/>
<dbReference type="SUPFAM" id="SSF50475">
    <property type="entry name" value="FMN-binding split barrel"/>
    <property type="match status" value="1"/>
</dbReference>
<name>A0A3B0Z4X9_9ZZZZ</name>
<dbReference type="InterPro" id="IPR012349">
    <property type="entry name" value="Split_barrel_FMN-bd"/>
</dbReference>
<proteinExistence type="predicted"/>
<accession>A0A3B0Z4X9</accession>
<reference evidence="1" key="1">
    <citation type="submission" date="2018-06" db="EMBL/GenBank/DDBJ databases">
        <authorList>
            <person name="Zhirakovskaya E."/>
        </authorList>
    </citation>
    <scope>NUCLEOTIDE SEQUENCE</scope>
</reference>
<dbReference type="PANTHER" id="PTHR42815:SF2">
    <property type="entry name" value="FAD-BINDING, PUTATIVE (AFU_ORTHOLOGUE AFUA_6G07600)-RELATED"/>
    <property type="match status" value="1"/>
</dbReference>
<dbReference type="EMBL" id="UOFK01000326">
    <property type="protein sequence ID" value="VAW82602.1"/>
    <property type="molecule type" value="Genomic_DNA"/>
</dbReference>